<keyword evidence="5 15" id="KW-0479">Metal-binding</keyword>
<sequence length="483" mass="55618">MADTFYWYDFETWGADPRRDRPSQFAGVRTDLDLNPIEKPLVMYCMPAEDVLPQPEACLITGITPQKALSEGVSEAEFIRLIHEQFSRPGTCVVGYNSIRFDDEVTRNTLYRNFYDPYSREWRNGNSRWDVIDMVRLTYAMRPDGINWPMNAEGVPSFRLEELTKANGVTHEAAHDAMSDVYATIAVARLIKTAQPKLYDYVLGHRNKKVLEGLVDIERMKPLFHVSSKFPAALGCCAMVAPIARHPTNPNGVIVYDLRADPSTWTHLPVEKIRERIFTSNEDLPEGAERIPLKVVHLNKCPILVESKILKTMDPERLRGFQLDGDKLRSHLQALRQAENIQQRVAEVFNEPMDDSETDPDLMLYSGGFFSNNDRELMTFIHEQSPEVLGELELPFEDPRLQEMLFRYRARNFPGTLNEEEMEKWERYRYHRLAGESSGASISFQAYFKKLEQLAANPDITPFQLSILQDLHLYGESIIPMDF</sequence>
<keyword evidence="8 13" id="KW-0269">Exonuclease</keyword>
<keyword evidence="10" id="KW-0238">DNA-binding</keyword>
<feature type="binding site" evidence="15">
    <location>
        <position position="180"/>
    </location>
    <ligand>
        <name>Mg(2+)</name>
        <dbReference type="ChEBI" id="CHEBI:18420"/>
        <label>2</label>
    </ligand>
</feature>
<dbReference type="NCBIfam" id="NF008746">
    <property type="entry name" value="PRK11779.1"/>
    <property type="match status" value="1"/>
</dbReference>
<evidence type="ECO:0000256" key="7">
    <source>
        <dbReference type="ARBA" id="ARBA00022801"/>
    </source>
</evidence>
<dbReference type="KEGG" id="hch:HCH_05002"/>
<dbReference type="RefSeq" id="WP_011398753.1">
    <property type="nucleotide sequence ID" value="NC_007645.1"/>
</dbReference>
<dbReference type="GO" id="GO:0046872">
    <property type="term" value="F:metal ion binding"/>
    <property type="evidence" value="ECO:0007669"/>
    <property type="project" value="UniProtKB-KW"/>
</dbReference>
<dbReference type="SMART" id="SM00479">
    <property type="entry name" value="EXOIII"/>
    <property type="match status" value="1"/>
</dbReference>
<evidence type="ECO:0000256" key="5">
    <source>
        <dbReference type="ARBA" id="ARBA00022723"/>
    </source>
</evidence>
<evidence type="ECO:0000256" key="8">
    <source>
        <dbReference type="ARBA" id="ARBA00022839"/>
    </source>
</evidence>
<evidence type="ECO:0000256" key="1">
    <source>
        <dbReference type="ARBA" id="ARBA00000563"/>
    </source>
</evidence>
<evidence type="ECO:0000259" key="17">
    <source>
        <dbReference type="PROSITE" id="PS51785"/>
    </source>
</evidence>
<keyword evidence="11 13" id="KW-0234">DNA repair</keyword>
<dbReference type="InterPro" id="IPR036397">
    <property type="entry name" value="RNaseH_sf"/>
</dbReference>
<evidence type="ECO:0000259" key="16">
    <source>
        <dbReference type="PROSITE" id="PS51784"/>
    </source>
</evidence>
<dbReference type="InterPro" id="IPR058561">
    <property type="entry name" value="Exonuc_1_C"/>
</dbReference>
<dbReference type="InterPro" id="IPR013520">
    <property type="entry name" value="Ribonucl_H"/>
</dbReference>
<dbReference type="GO" id="GO:0000175">
    <property type="term" value="F:3'-5'-RNA exonuclease activity"/>
    <property type="evidence" value="ECO:0007669"/>
    <property type="project" value="InterPro"/>
</dbReference>
<comment type="subunit">
    <text evidence="12">Monomer. Interacts with ssb (via C-terminus); this interaction stimulates the exonuclease activity by recruiting the enzyme to its substrate.</text>
</comment>
<dbReference type="OrthoDB" id="9763470at2"/>
<dbReference type="Proteomes" id="UP000000238">
    <property type="component" value="Chromosome"/>
</dbReference>
<dbReference type="InterPro" id="IPR012337">
    <property type="entry name" value="RNaseH-like_sf"/>
</dbReference>
<protein>
    <recommendedName>
        <fullName evidence="3 13">Exodeoxyribonuclease I</fullName>
        <ecNumber evidence="2 13">3.1.11.1</ecNumber>
    </recommendedName>
</protein>
<dbReference type="Pfam" id="PF08411">
    <property type="entry name" value="ExoI_SH3"/>
    <property type="match status" value="1"/>
</dbReference>
<dbReference type="Gene3D" id="3.30.420.10">
    <property type="entry name" value="Ribonuclease H-like superfamily/Ribonuclease H"/>
    <property type="match status" value="1"/>
</dbReference>
<keyword evidence="9 15" id="KW-0460">Magnesium</keyword>
<evidence type="ECO:0000256" key="13">
    <source>
        <dbReference type="PIRNR" id="PIRNR000977"/>
    </source>
</evidence>
<evidence type="ECO:0000313" key="18">
    <source>
        <dbReference type="EMBL" id="ABC31688.1"/>
    </source>
</evidence>
<dbReference type="Gene3D" id="1.20.1280.70">
    <property type="entry name" value="Exonuclease ExoI, domain 3"/>
    <property type="match status" value="1"/>
</dbReference>
<evidence type="ECO:0000256" key="12">
    <source>
        <dbReference type="ARBA" id="ARBA00046792"/>
    </source>
</evidence>
<dbReference type="GO" id="GO:0003677">
    <property type="term" value="F:DNA binding"/>
    <property type="evidence" value="ECO:0007669"/>
    <property type="project" value="UniProtKB-KW"/>
</dbReference>
<feature type="binding site" evidence="15">
    <location>
        <position position="9"/>
    </location>
    <ligand>
        <name>Mg(2+)</name>
        <dbReference type="ChEBI" id="CHEBI:18420"/>
        <label>1</label>
    </ligand>
</feature>
<comment type="cofactor">
    <cofactor evidence="15">
        <name>Mg(2+)</name>
        <dbReference type="ChEBI" id="CHEBI:18420"/>
    </cofactor>
    <text evidence="15">Binds 2 Mg(2+) ions per monomer.</text>
</comment>
<dbReference type="eggNOG" id="COG2925">
    <property type="taxonomic scope" value="Bacteria"/>
</dbReference>
<keyword evidence="19" id="KW-1185">Reference proteome</keyword>
<dbReference type="Gene3D" id="1.10.287.1240">
    <property type="match status" value="1"/>
</dbReference>
<dbReference type="FunFam" id="1.20.1280.70:FF:000001">
    <property type="entry name" value="Exodeoxyribonuclease I"/>
    <property type="match status" value="1"/>
</dbReference>
<dbReference type="InterPro" id="IPR022894">
    <property type="entry name" value="Oligoribonuclease"/>
</dbReference>
<comment type="catalytic activity">
    <reaction evidence="1 13">
        <text>Exonucleolytic cleavage in the 3'- to 5'-direction to yield nucleoside 5'-phosphates.</text>
        <dbReference type="EC" id="3.1.11.1"/>
    </reaction>
</comment>
<dbReference type="PIRSF" id="PIRSF000977">
    <property type="entry name" value="Exodeoxyribonuclease_I"/>
    <property type="match status" value="1"/>
</dbReference>
<dbReference type="PANTHER" id="PTHR11046:SF11">
    <property type="entry name" value="EXODEOXYRIBONUCLEASE I"/>
    <property type="match status" value="1"/>
</dbReference>
<dbReference type="InterPro" id="IPR013620">
    <property type="entry name" value="Exonuc_1_SH3"/>
</dbReference>
<evidence type="ECO:0000256" key="6">
    <source>
        <dbReference type="ARBA" id="ARBA00022763"/>
    </source>
</evidence>
<dbReference type="InterPro" id="IPR034747">
    <property type="entry name" value="EXOI_SH3"/>
</dbReference>
<dbReference type="FunFam" id="3.30.420.10:FF:000033">
    <property type="entry name" value="Exodeoxyribonuclease I"/>
    <property type="match status" value="1"/>
</dbReference>
<name>Q2SCD6_HAHCH</name>
<evidence type="ECO:0000256" key="2">
    <source>
        <dbReference type="ARBA" id="ARBA00012108"/>
    </source>
</evidence>
<dbReference type="CDD" id="cd06138">
    <property type="entry name" value="ExoI_N"/>
    <property type="match status" value="1"/>
</dbReference>
<dbReference type="EMBL" id="CP000155">
    <property type="protein sequence ID" value="ABC31688.1"/>
    <property type="molecule type" value="Genomic_DNA"/>
</dbReference>
<feature type="binding site" evidence="15">
    <location>
        <position position="11"/>
    </location>
    <ligand>
        <name>Mg(2+)</name>
        <dbReference type="ChEBI" id="CHEBI:18420"/>
        <label>2</label>
    </ligand>
</feature>
<proteinExistence type="predicted"/>
<accession>Q2SCD6</accession>
<dbReference type="InterPro" id="IPR023607">
    <property type="entry name" value="Exodeoxyribonuclease_I"/>
</dbReference>
<gene>
    <name evidence="18" type="ordered locus">HCH_05002</name>
</gene>
<dbReference type="InterPro" id="IPR038649">
    <property type="entry name" value="EXOI_SH3_sf"/>
</dbReference>
<evidence type="ECO:0000256" key="15">
    <source>
        <dbReference type="PIRSR" id="PIRSR000977-2"/>
    </source>
</evidence>
<dbReference type="Pfam" id="PF26016">
    <property type="entry name" value="ExoI_C"/>
    <property type="match status" value="1"/>
</dbReference>
<dbReference type="PROSITE" id="PS51784">
    <property type="entry name" value="EXOI_SH3"/>
    <property type="match status" value="1"/>
</dbReference>
<dbReference type="GO" id="GO:0006281">
    <property type="term" value="P:DNA repair"/>
    <property type="evidence" value="ECO:0007669"/>
    <property type="project" value="UniProtKB-KW"/>
</dbReference>
<dbReference type="SUPFAM" id="SSF53098">
    <property type="entry name" value="Ribonuclease H-like"/>
    <property type="match status" value="1"/>
</dbReference>
<dbReference type="HOGENOM" id="CLU_043508_1_1_6"/>
<keyword evidence="7 13" id="KW-0378">Hydrolase</keyword>
<dbReference type="AlphaFoldDB" id="Q2SCD6"/>
<evidence type="ECO:0000313" key="19">
    <source>
        <dbReference type="Proteomes" id="UP000000238"/>
    </source>
</evidence>
<dbReference type="GO" id="GO:0008310">
    <property type="term" value="F:single-stranded DNA 3'-5' DNA exonuclease activity"/>
    <property type="evidence" value="ECO:0007669"/>
    <property type="project" value="UniProtKB-EC"/>
</dbReference>
<evidence type="ECO:0000256" key="11">
    <source>
        <dbReference type="ARBA" id="ARBA00023204"/>
    </source>
</evidence>
<evidence type="ECO:0000256" key="3">
    <source>
        <dbReference type="ARBA" id="ARBA00019900"/>
    </source>
</evidence>
<dbReference type="Pfam" id="PF00929">
    <property type="entry name" value="RNase_T"/>
    <property type="match status" value="1"/>
</dbReference>
<feature type="domain" description="ExoI SH3-like" evidence="16">
    <location>
        <begin position="196"/>
        <end position="353"/>
    </location>
</feature>
<evidence type="ECO:0000256" key="4">
    <source>
        <dbReference type="ARBA" id="ARBA00022722"/>
    </source>
</evidence>
<reference evidence="18 19" key="1">
    <citation type="journal article" date="2005" name="Nucleic Acids Res.">
        <title>Genomic blueprint of Hahella chejuensis, a marine microbe producing an algicidal agent.</title>
        <authorList>
            <person name="Jeong H."/>
            <person name="Yim J.H."/>
            <person name="Lee C."/>
            <person name="Choi S.-H."/>
            <person name="Park Y.K."/>
            <person name="Yoon S.H."/>
            <person name="Hur C.-G."/>
            <person name="Kang H.-Y."/>
            <person name="Kim D."/>
            <person name="Lee H.H."/>
            <person name="Park K.H."/>
            <person name="Park S.-H."/>
            <person name="Park H.-S."/>
            <person name="Lee H.K."/>
            <person name="Oh T.K."/>
            <person name="Kim J.F."/>
        </authorList>
    </citation>
    <scope>NUCLEOTIDE SEQUENCE [LARGE SCALE GENOMIC DNA]</scope>
    <source>
        <strain evidence="18 19">KCTC 2396</strain>
    </source>
</reference>
<keyword evidence="4 13" id="KW-0540">Nuclease</keyword>
<dbReference type="EC" id="3.1.11.1" evidence="2 13"/>
<evidence type="ECO:0000256" key="9">
    <source>
        <dbReference type="ARBA" id="ARBA00022842"/>
    </source>
</evidence>
<organism evidence="18 19">
    <name type="scientific">Hahella chejuensis (strain KCTC 2396)</name>
    <dbReference type="NCBI Taxonomy" id="349521"/>
    <lineage>
        <taxon>Bacteria</taxon>
        <taxon>Pseudomonadati</taxon>
        <taxon>Pseudomonadota</taxon>
        <taxon>Gammaproteobacteria</taxon>
        <taxon>Oceanospirillales</taxon>
        <taxon>Hahellaceae</taxon>
        <taxon>Hahella</taxon>
    </lineage>
</organism>
<feature type="binding site" evidence="14">
    <location>
        <position position="159"/>
    </location>
    <ligand>
        <name>substrate</name>
    </ligand>
</feature>
<dbReference type="Gene3D" id="3.30.1520.20">
    <property type="entry name" value="Exonuclease ExoI, domain 2"/>
    <property type="match status" value="1"/>
</dbReference>
<feature type="binding site" evidence="14">
    <location>
        <position position="11"/>
    </location>
    <ligand>
        <name>substrate</name>
    </ligand>
</feature>
<evidence type="ECO:0000256" key="14">
    <source>
        <dbReference type="PIRSR" id="PIRSR000977-1"/>
    </source>
</evidence>
<dbReference type="PROSITE" id="PS51785">
    <property type="entry name" value="EXOI_C"/>
    <property type="match status" value="1"/>
</dbReference>
<dbReference type="PANTHER" id="PTHR11046">
    <property type="entry name" value="OLIGORIBONUCLEASE, MITOCHONDRIAL"/>
    <property type="match status" value="1"/>
</dbReference>
<feature type="domain" description="ExoI C-terminal" evidence="17">
    <location>
        <begin position="356"/>
        <end position="479"/>
    </location>
</feature>
<evidence type="ECO:0000256" key="10">
    <source>
        <dbReference type="ARBA" id="ARBA00023125"/>
    </source>
</evidence>
<dbReference type="STRING" id="349521.HCH_05002"/>
<keyword evidence="6 13" id="KW-0227">DNA damage</keyword>